<sequence>MKIKRKYRKHRKDKKIHKVSSICGCFNLMKNDSYKEIKNSERKKKCKNRNHKDNCRLNINFVTMIVDKHEKFPSHIKRNSNHLSLYRKKNSNYYYQKIHQSFIVKSQSI</sequence>
<evidence type="ECO:0000313" key="2">
    <source>
        <dbReference type="Proteomes" id="UP000276133"/>
    </source>
</evidence>
<name>A0A3M7SP78_BRAPC</name>
<organism evidence="1 2">
    <name type="scientific">Brachionus plicatilis</name>
    <name type="common">Marine rotifer</name>
    <name type="synonym">Brachionus muelleri</name>
    <dbReference type="NCBI Taxonomy" id="10195"/>
    <lineage>
        <taxon>Eukaryota</taxon>
        <taxon>Metazoa</taxon>
        <taxon>Spiralia</taxon>
        <taxon>Gnathifera</taxon>
        <taxon>Rotifera</taxon>
        <taxon>Eurotatoria</taxon>
        <taxon>Monogononta</taxon>
        <taxon>Pseudotrocha</taxon>
        <taxon>Ploima</taxon>
        <taxon>Brachionidae</taxon>
        <taxon>Brachionus</taxon>
    </lineage>
</organism>
<protein>
    <submittedName>
        <fullName evidence="1">Uncharacterized protein</fullName>
    </submittedName>
</protein>
<dbReference type="AlphaFoldDB" id="A0A3M7SP78"/>
<reference evidence="1 2" key="1">
    <citation type="journal article" date="2018" name="Sci. Rep.">
        <title>Genomic signatures of local adaptation to the degree of environmental predictability in rotifers.</title>
        <authorList>
            <person name="Franch-Gras L."/>
            <person name="Hahn C."/>
            <person name="Garcia-Roger E.M."/>
            <person name="Carmona M.J."/>
            <person name="Serra M."/>
            <person name="Gomez A."/>
        </authorList>
    </citation>
    <scope>NUCLEOTIDE SEQUENCE [LARGE SCALE GENOMIC DNA]</scope>
    <source>
        <strain evidence="1">HYR1</strain>
    </source>
</reference>
<dbReference type="EMBL" id="REGN01001010">
    <property type="protein sequence ID" value="RNA37654.1"/>
    <property type="molecule type" value="Genomic_DNA"/>
</dbReference>
<accession>A0A3M7SP78</accession>
<gene>
    <name evidence="1" type="ORF">BpHYR1_026998</name>
</gene>
<evidence type="ECO:0000313" key="1">
    <source>
        <dbReference type="EMBL" id="RNA37654.1"/>
    </source>
</evidence>
<comment type="caution">
    <text evidence="1">The sequence shown here is derived from an EMBL/GenBank/DDBJ whole genome shotgun (WGS) entry which is preliminary data.</text>
</comment>
<proteinExistence type="predicted"/>
<dbReference type="Proteomes" id="UP000276133">
    <property type="component" value="Unassembled WGS sequence"/>
</dbReference>
<keyword evidence="2" id="KW-1185">Reference proteome</keyword>